<dbReference type="PIRSF" id="PIRSF000077">
    <property type="entry name" value="Thioredoxin"/>
    <property type="match status" value="1"/>
</dbReference>
<keyword evidence="4" id="KW-0676">Redox-active center</keyword>
<name>J9GSK5_9ZZZZ</name>
<feature type="domain" description="Thioredoxin" evidence="5">
    <location>
        <begin position="1"/>
        <end position="85"/>
    </location>
</feature>
<dbReference type="Gene3D" id="3.40.30.10">
    <property type="entry name" value="Glutaredoxin"/>
    <property type="match status" value="1"/>
</dbReference>
<protein>
    <submittedName>
        <fullName evidence="6">Thioredoxin</fullName>
        <ecNumber evidence="6">1.8.4.2</ecNumber>
    </submittedName>
</protein>
<evidence type="ECO:0000313" key="6">
    <source>
        <dbReference type="EMBL" id="EJX05613.1"/>
    </source>
</evidence>
<reference evidence="6" key="1">
    <citation type="journal article" date="2012" name="PLoS ONE">
        <title>Gene sets for utilization of primary and secondary nutrition supplies in the distal gut of endangered iberian lynx.</title>
        <authorList>
            <person name="Alcaide M."/>
            <person name="Messina E."/>
            <person name="Richter M."/>
            <person name="Bargiela R."/>
            <person name="Peplies J."/>
            <person name="Huws S.A."/>
            <person name="Newbold C.J."/>
            <person name="Golyshin P.N."/>
            <person name="Simon M.A."/>
            <person name="Lopez G."/>
            <person name="Yakimov M.M."/>
            <person name="Ferrer M."/>
        </authorList>
    </citation>
    <scope>NUCLEOTIDE SEQUENCE</scope>
</reference>
<dbReference type="EMBL" id="AMCI01001416">
    <property type="protein sequence ID" value="EJX05613.1"/>
    <property type="molecule type" value="Genomic_DNA"/>
</dbReference>
<dbReference type="InterPro" id="IPR013766">
    <property type="entry name" value="Thioredoxin_domain"/>
</dbReference>
<dbReference type="PROSITE" id="PS51352">
    <property type="entry name" value="THIOREDOXIN_2"/>
    <property type="match status" value="1"/>
</dbReference>
<dbReference type="PANTHER" id="PTHR45663">
    <property type="entry name" value="GEO12009P1"/>
    <property type="match status" value="1"/>
</dbReference>
<gene>
    <name evidence="6" type="ORF">EVA_06274</name>
</gene>
<keyword evidence="1" id="KW-0813">Transport</keyword>
<dbReference type="InterPro" id="IPR005746">
    <property type="entry name" value="Thioredoxin"/>
</dbReference>
<dbReference type="InterPro" id="IPR017937">
    <property type="entry name" value="Thioredoxin_CS"/>
</dbReference>
<evidence type="ECO:0000256" key="4">
    <source>
        <dbReference type="ARBA" id="ARBA00023284"/>
    </source>
</evidence>
<dbReference type="GO" id="GO:0005737">
    <property type="term" value="C:cytoplasm"/>
    <property type="evidence" value="ECO:0007669"/>
    <property type="project" value="TreeGrafter"/>
</dbReference>
<evidence type="ECO:0000259" key="5">
    <source>
        <dbReference type="PROSITE" id="PS51352"/>
    </source>
</evidence>
<dbReference type="CDD" id="cd02947">
    <property type="entry name" value="TRX_family"/>
    <property type="match status" value="1"/>
</dbReference>
<evidence type="ECO:0000256" key="3">
    <source>
        <dbReference type="ARBA" id="ARBA00023157"/>
    </source>
</evidence>
<dbReference type="Pfam" id="PF00085">
    <property type="entry name" value="Thioredoxin"/>
    <property type="match status" value="1"/>
</dbReference>
<dbReference type="EC" id="1.8.4.2" evidence="6"/>
<dbReference type="InterPro" id="IPR036249">
    <property type="entry name" value="Thioredoxin-like_sf"/>
</dbReference>
<accession>J9GSK5</accession>
<proteinExistence type="predicted"/>
<comment type="caution">
    <text evidence="6">The sequence shown here is derived from an EMBL/GenBank/DDBJ whole genome shotgun (WGS) entry which is preliminary data.</text>
</comment>
<sequence>MIDFYAVWCGPCKRLSPVVNAIADKYDGRVYVYKVNVDEAPALSQALGVRSIPMLMFVPVNGTPEIITGFLSQEQLEQKLKVLLK</sequence>
<dbReference type="PROSITE" id="PS00194">
    <property type="entry name" value="THIOREDOXIN_1"/>
    <property type="match status" value="1"/>
</dbReference>
<dbReference type="SUPFAM" id="SSF52833">
    <property type="entry name" value="Thioredoxin-like"/>
    <property type="match status" value="1"/>
</dbReference>
<keyword evidence="3" id="KW-1015">Disulfide bond</keyword>
<keyword evidence="6" id="KW-0560">Oxidoreductase</keyword>
<keyword evidence="2" id="KW-0249">Electron transport</keyword>
<dbReference type="GO" id="GO:0019153">
    <property type="term" value="F:protein-disulfide reductase (glutathione) activity"/>
    <property type="evidence" value="ECO:0007669"/>
    <property type="project" value="UniProtKB-EC"/>
</dbReference>
<dbReference type="AlphaFoldDB" id="J9GSK5"/>
<evidence type="ECO:0000256" key="1">
    <source>
        <dbReference type="ARBA" id="ARBA00022448"/>
    </source>
</evidence>
<organism evidence="6">
    <name type="scientific">gut metagenome</name>
    <dbReference type="NCBI Taxonomy" id="749906"/>
    <lineage>
        <taxon>unclassified sequences</taxon>
        <taxon>metagenomes</taxon>
        <taxon>organismal metagenomes</taxon>
    </lineage>
</organism>
<evidence type="ECO:0000256" key="2">
    <source>
        <dbReference type="ARBA" id="ARBA00022982"/>
    </source>
</evidence>
<dbReference type="PANTHER" id="PTHR45663:SF11">
    <property type="entry name" value="GEO12009P1"/>
    <property type="match status" value="1"/>
</dbReference>